<dbReference type="PATRIC" id="fig|33995.3.peg.3504"/>
<comment type="function">
    <text evidence="5">Part of a binding-protein-dependent transport system for aliphatic sulfonates. Putative binding protein.</text>
</comment>
<dbReference type="STRING" id="33995.KOEU_31630"/>
<dbReference type="GO" id="GO:0016020">
    <property type="term" value="C:membrane"/>
    <property type="evidence" value="ECO:0007669"/>
    <property type="project" value="InterPro"/>
</dbReference>
<dbReference type="SUPFAM" id="SSF53850">
    <property type="entry name" value="Periplasmic binding protein-like II"/>
    <property type="match status" value="1"/>
</dbReference>
<evidence type="ECO:0000256" key="1">
    <source>
        <dbReference type="ARBA" id="ARBA00004418"/>
    </source>
</evidence>
<comment type="caution">
    <text evidence="9">The sequence shown here is derived from an EMBL/GenBank/DDBJ whole genome shotgun (WGS) entry which is preliminary data.</text>
</comment>
<organism evidence="9 10">
    <name type="scientific">Komagataeibacter europaeus</name>
    <name type="common">Gluconacetobacter europaeus</name>
    <dbReference type="NCBI Taxonomy" id="33995"/>
    <lineage>
        <taxon>Bacteria</taxon>
        <taxon>Pseudomonadati</taxon>
        <taxon>Pseudomonadota</taxon>
        <taxon>Alphaproteobacteria</taxon>
        <taxon>Acetobacterales</taxon>
        <taxon>Acetobacteraceae</taxon>
        <taxon>Komagataeibacter</taxon>
    </lineage>
</organism>
<comment type="subcellular location">
    <subcellularLocation>
        <location evidence="1">Periplasm</location>
    </subcellularLocation>
</comment>
<dbReference type="Proteomes" id="UP000037566">
    <property type="component" value="Unassembled WGS sequence"/>
</dbReference>
<evidence type="ECO:0000256" key="4">
    <source>
        <dbReference type="ARBA" id="ARBA00022729"/>
    </source>
</evidence>
<dbReference type="NCBIfam" id="TIGR01728">
    <property type="entry name" value="SsuA_fam"/>
    <property type="match status" value="1"/>
</dbReference>
<dbReference type="Gene3D" id="3.40.190.10">
    <property type="entry name" value="Periplasmic binding protein-like II"/>
    <property type="match status" value="2"/>
</dbReference>
<reference evidence="9" key="1">
    <citation type="submission" date="2015-08" db="EMBL/GenBank/DDBJ databases">
        <title>Draft genome sequence of Komagataeibacter europaeus CECT 8546 a cellulose producer strain from vinegar produced by the traditional method.</title>
        <authorList>
            <person name="Poehlein A."/>
            <person name="Valera M.J."/>
            <person name="Haack F.S."/>
            <person name="Mas A."/>
            <person name="Daniel R."/>
            <person name="Streit W.R."/>
            <person name="Mateo E."/>
        </authorList>
    </citation>
    <scope>NUCLEOTIDE SEQUENCE [LARGE SCALE GENOMIC DNA]</scope>
    <source>
        <strain evidence="9">CECT 8546</strain>
    </source>
</reference>
<evidence type="ECO:0000256" key="7">
    <source>
        <dbReference type="SAM" id="SignalP"/>
    </source>
</evidence>
<evidence type="ECO:0000256" key="5">
    <source>
        <dbReference type="ARBA" id="ARBA00055538"/>
    </source>
</evidence>
<keyword evidence="3" id="KW-0813">Transport</keyword>
<feature type="chain" id="PRO_5005597936" description="Putative aliphatic sulfonates-binding protein" evidence="7">
    <location>
        <begin position="37"/>
        <end position="321"/>
    </location>
</feature>
<dbReference type="AlphaFoldDB" id="A0A0M0EDH5"/>
<protein>
    <recommendedName>
        <fullName evidence="6">Putative aliphatic sulfonates-binding protein</fullName>
    </recommendedName>
</protein>
<gene>
    <name evidence="9" type="primary">ssuA3</name>
    <name evidence="9" type="ORF">KOEU_31630</name>
</gene>
<dbReference type="EMBL" id="LHUQ01000032">
    <property type="protein sequence ID" value="KON63334.1"/>
    <property type="molecule type" value="Genomic_DNA"/>
</dbReference>
<accession>A0A0M0EDH5</accession>
<evidence type="ECO:0000256" key="3">
    <source>
        <dbReference type="ARBA" id="ARBA00022448"/>
    </source>
</evidence>
<keyword evidence="4 7" id="KW-0732">Signal</keyword>
<evidence type="ECO:0000313" key="10">
    <source>
        <dbReference type="Proteomes" id="UP000037566"/>
    </source>
</evidence>
<evidence type="ECO:0000313" key="9">
    <source>
        <dbReference type="EMBL" id="KON63334.1"/>
    </source>
</evidence>
<dbReference type="FunFam" id="3.40.190.10:FF:000050">
    <property type="entry name" value="Sulfonate ABC transporter substrate-binding protein"/>
    <property type="match status" value="1"/>
</dbReference>
<feature type="signal peptide" evidence="7">
    <location>
        <begin position="1"/>
        <end position="36"/>
    </location>
</feature>
<feature type="domain" description="SsuA/THI5-like" evidence="8">
    <location>
        <begin position="78"/>
        <end position="254"/>
    </location>
</feature>
<proteinExistence type="inferred from homology"/>
<keyword evidence="10" id="KW-1185">Reference proteome</keyword>
<comment type="similarity">
    <text evidence="2">Belongs to the bacterial solute-binding protein SsuA/TauA family.</text>
</comment>
<dbReference type="InterPro" id="IPR010067">
    <property type="entry name" value="ABC_SsuA_sub-bd"/>
</dbReference>
<dbReference type="GO" id="GO:0042597">
    <property type="term" value="C:periplasmic space"/>
    <property type="evidence" value="ECO:0007669"/>
    <property type="project" value="UniProtKB-SubCell"/>
</dbReference>
<dbReference type="Pfam" id="PF09084">
    <property type="entry name" value="NMT1"/>
    <property type="match status" value="1"/>
</dbReference>
<evidence type="ECO:0000256" key="2">
    <source>
        <dbReference type="ARBA" id="ARBA00010742"/>
    </source>
</evidence>
<sequence>MSEFLKTRLLSHPSRRTMMKSLVGMGLLASMRTASAQDSLLVGDQKGGTHALLSAATSGHTDNAMIKWSLFAGAPMLIQALAGNAVDAGAIGDAPLAFAQDGTSTIRAIAGLQSDGTTTAVITRRDSPIHTVGDLKGRSIATLRAQTGHYLTLAALRAAGMHGDDVRFVFLPPVSARAALQTGVVDAWATWGPYVSTAVITDGAREIVNGGQLMSGLSYVVATVDALHAKRDALATYLRLLKTAHEWGRTHPDEYAAAWAADVGLPLAVARHVVPTMLGDVVTLNPHVIQKQQDVCDFMYDTRMLPHKLDARAIMDTGFIF</sequence>
<dbReference type="InterPro" id="IPR015168">
    <property type="entry name" value="SsuA/THI5"/>
</dbReference>
<dbReference type="CDD" id="cd13558">
    <property type="entry name" value="PBP2_SsuA_like_2"/>
    <property type="match status" value="1"/>
</dbReference>
<evidence type="ECO:0000256" key="6">
    <source>
        <dbReference type="ARBA" id="ARBA00070228"/>
    </source>
</evidence>
<dbReference type="PANTHER" id="PTHR30024">
    <property type="entry name" value="ALIPHATIC SULFONATES-BINDING PROTEIN-RELATED"/>
    <property type="match status" value="1"/>
</dbReference>
<dbReference type="PANTHER" id="PTHR30024:SF48">
    <property type="entry name" value="ABC TRANSPORTER SUBSTRATE-BINDING PROTEIN"/>
    <property type="match status" value="1"/>
</dbReference>
<dbReference type="RefSeq" id="WP_053323935.1">
    <property type="nucleotide sequence ID" value="NZ_LHUQ01000032.1"/>
</dbReference>
<name>A0A0M0EDH5_KOMEU</name>
<evidence type="ECO:0000259" key="8">
    <source>
        <dbReference type="Pfam" id="PF09084"/>
    </source>
</evidence>
<dbReference type="GO" id="GO:0042626">
    <property type="term" value="F:ATPase-coupled transmembrane transporter activity"/>
    <property type="evidence" value="ECO:0007669"/>
    <property type="project" value="InterPro"/>
</dbReference>